<dbReference type="SUPFAM" id="SSF51735">
    <property type="entry name" value="NAD(P)-binding Rossmann-fold domains"/>
    <property type="match status" value="1"/>
</dbReference>
<reference evidence="4 5" key="1">
    <citation type="journal article" date="2015" name="BMC Genomics">
        <title>Transcriptome analysis of thermophilic methylotrophic Bacillus methanolicus MGA3 using RNA-sequencing provides detailed insights into its previously uncharted transcriptional landscape.</title>
        <authorList>
            <person name="Irla M."/>
            <person name="Neshat A."/>
            <person name="Brautaset T."/>
            <person name="Ruckert C."/>
            <person name="Kalinowski J."/>
            <person name="Wendisch V.F."/>
        </authorList>
    </citation>
    <scope>NUCLEOTIDE SEQUENCE [LARGE SCALE GENOMIC DNA]</scope>
    <source>
        <strain evidence="5">MGA3 / ATCC 53907</strain>
    </source>
</reference>
<dbReference type="AlphaFoldDB" id="I3EBU5"/>
<dbReference type="RefSeq" id="WP_003346986.1">
    <property type="nucleotide sequence ID" value="NZ_ADWW01000001.1"/>
</dbReference>
<dbReference type="Proteomes" id="UP000027602">
    <property type="component" value="Chromosome"/>
</dbReference>
<dbReference type="eggNOG" id="COG0702">
    <property type="taxonomic scope" value="Bacteria"/>
</dbReference>
<dbReference type="OrthoDB" id="9798632at2"/>
<gene>
    <name evidence="4" type="ORF">BMMGA3_16460</name>
</gene>
<dbReference type="InterPro" id="IPR036291">
    <property type="entry name" value="NAD(P)-bd_dom_sf"/>
</dbReference>
<dbReference type="STRING" id="796606.BMMGA3_16460"/>
<dbReference type="PANTHER" id="PTHR14097">
    <property type="entry name" value="OXIDOREDUCTASE HTATIP2"/>
    <property type="match status" value="1"/>
</dbReference>
<dbReference type="Pfam" id="PF01370">
    <property type="entry name" value="Epimerase"/>
    <property type="match status" value="1"/>
</dbReference>
<dbReference type="PANTHER" id="PTHR14097:SF7">
    <property type="entry name" value="OXIDOREDUCTASE HTATIP2"/>
    <property type="match status" value="1"/>
</dbReference>
<name>I3EBU5_BACMM</name>
<feature type="domain" description="NAD-dependent epimerase/dehydratase" evidence="3">
    <location>
        <begin position="6"/>
        <end position="114"/>
    </location>
</feature>
<proteinExistence type="predicted"/>
<evidence type="ECO:0000256" key="1">
    <source>
        <dbReference type="ARBA" id="ARBA00004370"/>
    </source>
</evidence>
<dbReference type="InterPro" id="IPR001509">
    <property type="entry name" value="Epimerase_deHydtase"/>
</dbReference>
<evidence type="ECO:0000313" key="5">
    <source>
        <dbReference type="Proteomes" id="UP000027602"/>
    </source>
</evidence>
<accession>I3EBU5</accession>
<dbReference type="Gene3D" id="3.40.50.720">
    <property type="entry name" value="NAD(P)-binding Rossmann-like Domain"/>
    <property type="match status" value="1"/>
</dbReference>
<comment type="subcellular location">
    <subcellularLocation>
        <location evidence="1">Membrane</location>
    </subcellularLocation>
</comment>
<evidence type="ECO:0000256" key="2">
    <source>
        <dbReference type="ARBA" id="ARBA00023136"/>
    </source>
</evidence>
<dbReference type="KEGG" id="bmet:BMMGA3_16460"/>
<organism evidence="4 5">
    <name type="scientific">Bacillus methanolicus (strain MGA3 / ATCC 53907)</name>
    <dbReference type="NCBI Taxonomy" id="796606"/>
    <lineage>
        <taxon>Bacteria</taxon>
        <taxon>Bacillati</taxon>
        <taxon>Bacillota</taxon>
        <taxon>Bacilli</taxon>
        <taxon>Bacillales</taxon>
        <taxon>Bacillaceae</taxon>
        <taxon>Bacillus</taxon>
    </lineage>
</organism>
<dbReference type="CDD" id="cd05250">
    <property type="entry name" value="CC3_like_SDR_a"/>
    <property type="match status" value="1"/>
</dbReference>
<dbReference type="EMBL" id="CP007739">
    <property type="protein sequence ID" value="AIE61645.1"/>
    <property type="molecule type" value="Genomic_DNA"/>
</dbReference>
<protein>
    <submittedName>
        <fullName evidence="4">Putative nucleoside-diphosphate-sugar epimerase</fullName>
    </submittedName>
</protein>
<dbReference type="GO" id="GO:0016020">
    <property type="term" value="C:membrane"/>
    <property type="evidence" value="ECO:0007669"/>
    <property type="project" value="UniProtKB-SubCell"/>
</dbReference>
<evidence type="ECO:0000313" key="4">
    <source>
        <dbReference type="EMBL" id="AIE61645.1"/>
    </source>
</evidence>
<sequence>MGEKSALIAGASGLVGGELLHYLLDGDQYDKVVALVRKPLGIKHPKLEEIIVDFENLFNYKDHFRVDDVFCCLGTTIKKAKSKEAMLRVDVDYPLIIARVAKEMGAKQFLVISSIGANPNSFIWYTRMKGLLEEQLKEVGFHSLHILRPSLLLGKRAEFRLGETAGAFLSTKLSFAFIGPLKKYKAISGKTVALGMYKIAQSDKKGVNIYISNEIEMIAQTQ</sequence>
<evidence type="ECO:0000259" key="3">
    <source>
        <dbReference type="Pfam" id="PF01370"/>
    </source>
</evidence>
<dbReference type="HOGENOM" id="CLU_071330_2_0_9"/>
<keyword evidence="5" id="KW-1185">Reference proteome</keyword>
<keyword evidence="2" id="KW-0472">Membrane</keyword>